<gene>
    <name evidence="1" type="ORF">Pla22_18120</name>
</gene>
<keyword evidence="2" id="KW-1185">Reference proteome</keyword>
<evidence type="ECO:0000313" key="2">
    <source>
        <dbReference type="Proteomes" id="UP000316598"/>
    </source>
</evidence>
<dbReference type="AlphaFoldDB" id="A0A5C5WTZ9"/>
<organism evidence="1 2">
    <name type="scientific">Rubripirellula amarantea</name>
    <dbReference type="NCBI Taxonomy" id="2527999"/>
    <lineage>
        <taxon>Bacteria</taxon>
        <taxon>Pseudomonadati</taxon>
        <taxon>Planctomycetota</taxon>
        <taxon>Planctomycetia</taxon>
        <taxon>Pirellulales</taxon>
        <taxon>Pirellulaceae</taxon>
        <taxon>Rubripirellula</taxon>
    </lineage>
</organism>
<name>A0A5C5WTZ9_9BACT</name>
<dbReference type="EMBL" id="SJPI01000001">
    <property type="protein sequence ID" value="TWT54177.1"/>
    <property type="molecule type" value="Genomic_DNA"/>
</dbReference>
<accession>A0A5C5WTZ9</accession>
<evidence type="ECO:0000313" key="1">
    <source>
        <dbReference type="EMBL" id="TWT54177.1"/>
    </source>
</evidence>
<dbReference type="Proteomes" id="UP000316598">
    <property type="component" value="Unassembled WGS sequence"/>
</dbReference>
<reference evidence="1 2" key="1">
    <citation type="submission" date="2019-02" db="EMBL/GenBank/DDBJ databases">
        <title>Deep-cultivation of Planctomycetes and their phenomic and genomic characterization uncovers novel biology.</title>
        <authorList>
            <person name="Wiegand S."/>
            <person name="Jogler M."/>
            <person name="Boedeker C."/>
            <person name="Pinto D."/>
            <person name="Vollmers J."/>
            <person name="Rivas-Marin E."/>
            <person name="Kohn T."/>
            <person name="Peeters S.H."/>
            <person name="Heuer A."/>
            <person name="Rast P."/>
            <person name="Oberbeckmann S."/>
            <person name="Bunk B."/>
            <person name="Jeske O."/>
            <person name="Meyerdierks A."/>
            <person name="Storesund J.E."/>
            <person name="Kallscheuer N."/>
            <person name="Luecker S."/>
            <person name="Lage O.M."/>
            <person name="Pohl T."/>
            <person name="Merkel B.J."/>
            <person name="Hornburger P."/>
            <person name="Mueller R.-W."/>
            <person name="Bruemmer F."/>
            <person name="Labrenz M."/>
            <person name="Spormann A.M."/>
            <person name="Op Den Camp H."/>
            <person name="Overmann J."/>
            <person name="Amann R."/>
            <person name="Jetten M.S.M."/>
            <person name="Mascher T."/>
            <person name="Medema M.H."/>
            <person name="Devos D.P."/>
            <person name="Kaster A.-K."/>
            <person name="Ovreas L."/>
            <person name="Rohde M."/>
            <person name="Galperin M.Y."/>
            <person name="Jogler C."/>
        </authorList>
    </citation>
    <scope>NUCLEOTIDE SEQUENCE [LARGE SCALE GENOMIC DNA]</scope>
    <source>
        <strain evidence="1 2">Pla22</strain>
    </source>
</reference>
<sequence>MLDARDADSTESLTSRPVVLDLQTRDFVVDGARHLAAIAMNANLLGSPCWLRCSDGILATISRKTHGREMLMLRGVTHLRPSQRIPDTSLVLSDVEPGDAHAIWMRLGCDIELDYPVMPYPMLPATIGQYPPSNLAGLRANRDRIRLLFAGNQKPSYGQGKIGRQFNICDRIEVLAAIRESFESRIVSSLAGADQNSIALLDSRESCIEASDWLPTLSTANFFLCCPGSSQPTCHHLVEAMSVGTIPLLEYGDRVTPQLVDGETAITFRGAKGLVEAVERITEMSADDIATMSQNVTRFFDHHLCQRRFLKGLRDGVIAATEQRISLPFHHENLYASSQLAPLAARQAA</sequence>
<proteinExistence type="predicted"/>
<protein>
    <recommendedName>
        <fullName evidence="3">Exostosin family protein</fullName>
    </recommendedName>
</protein>
<comment type="caution">
    <text evidence="1">The sequence shown here is derived from an EMBL/GenBank/DDBJ whole genome shotgun (WGS) entry which is preliminary data.</text>
</comment>
<evidence type="ECO:0008006" key="3">
    <source>
        <dbReference type="Google" id="ProtNLM"/>
    </source>
</evidence>